<evidence type="ECO:0000313" key="5">
    <source>
        <dbReference type="EMBL" id="GLG86826.1"/>
    </source>
</evidence>
<dbReference type="InterPro" id="IPR054120">
    <property type="entry name" value="PBPA_dimer"/>
</dbReference>
<dbReference type="SUPFAM" id="SSF56519">
    <property type="entry name" value="Penicillin binding protein dimerisation domain"/>
    <property type="match status" value="1"/>
</dbReference>
<dbReference type="SUPFAM" id="SSF56601">
    <property type="entry name" value="beta-lactamase/transpeptidase-like"/>
    <property type="match status" value="1"/>
</dbReference>
<proteinExistence type="predicted"/>
<gene>
    <name evidence="4" type="primary">pbpA_1</name>
    <name evidence="5" type="ORF">comes_13710</name>
    <name evidence="4" type="ORF">ERS852481_00673</name>
</gene>
<sequence>MTNKELTRVTYIFVTLFLVLMGYLVYFNVVKSKEVVNSTYNIRQDLLADRVLRGSITDKNGEVLAQTVTNDDGSETREYPEGEVFAHVVGYAAKGKSGLESSQNFNLLTSNAFFLEKLANEFKDQKNTGDTVVTTLDANLQNAAYNALGDNKGAVVVMEPSTGKILAMVSKPSFDPNNVSENWDALNNDENSSLLNRATLGQYTPGSTFKLVTTLAFMRQNPDYNNYSFECNGEFSQNGATIHCYNSTAHGEESLTDSVANSCNSSFSNIGLQLDKAEWRKTAKQMLFNSKLPGDVKYNESSFRLKTDAGDADTMMTAIGQGETQVSPYHMAMLVSAIANGGKLMKPYLVDKITNYAGTTVKKYMPESYKELMTSSEAAQLTEYMKAVVDYGTGAALSGASYTVAGKTGTAEVSEDGNTVHSWFVGFSNVDNPELAISVCVEDADTATITGVSVAKQVFDSYYNN</sequence>
<dbReference type="Gene3D" id="3.40.710.10">
    <property type="entry name" value="DD-peptidase/beta-lactamase superfamily"/>
    <property type="match status" value="1"/>
</dbReference>
<dbReference type="Gene3D" id="3.90.1310.10">
    <property type="entry name" value="Penicillin-binding protein 2a (Domain 2)"/>
    <property type="match status" value="1"/>
</dbReference>
<protein>
    <submittedName>
        <fullName evidence="5">Beta-lactamase</fullName>
    </submittedName>
    <submittedName>
        <fullName evidence="4">Penicillin-binding protein A</fullName>
    </submittedName>
</protein>
<dbReference type="GO" id="GO:0071972">
    <property type="term" value="F:peptidoglycan L,D-transpeptidase activity"/>
    <property type="evidence" value="ECO:0007669"/>
    <property type="project" value="TreeGrafter"/>
</dbReference>
<dbReference type="InterPro" id="IPR050515">
    <property type="entry name" value="Beta-lactam/transpept"/>
</dbReference>
<reference evidence="5" key="3">
    <citation type="submission" date="2022-11" db="EMBL/GenBank/DDBJ databases">
        <title>Draft genome sequence of Coprococcus comes strain 31264.</title>
        <authorList>
            <person name="Hisatomi A."/>
            <person name="Ohkuma M."/>
            <person name="Sakamoto M."/>
        </authorList>
    </citation>
    <scope>NUCLEOTIDE SEQUENCE</scope>
    <source>
        <strain evidence="5">JCM 31264</strain>
    </source>
</reference>
<dbReference type="InterPro" id="IPR036138">
    <property type="entry name" value="PBP_dimer_sf"/>
</dbReference>
<dbReference type="STRING" id="410072.ERS852525_00855"/>
<keyword evidence="1" id="KW-1133">Transmembrane helix</keyword>
<dbReference type="GO" id="GO:0071555">
    <property type="term" value="P:cell wall organization"/>
    <property type="evidence" value="ECO:0007669"/>
    <property type="project" value="TreeGrafter"/>
</dbReference>
<evidence type="ECO:0000259" key="2">
    <source>
        <dbReference type="Pfam" id="PF00905"/>
    </source>
</evidence>
<evidence type="ECO:0000259" key="3">
    <source>
        <dbReference type="Pfam" id="PF21922"/>
    </source>
</evidence>
<dbReference type="GO" id="GO:0005886">
    <property type="term" value="C:plasma membrane"/>
    <property type="evidence" value="ECO:0007669"/>
    <property type="project" value="TreeGrafter"/>
</dbReference>
<dbReference type="PaxDb" id="410072-ERS852525_00855"/>
<dbReference type="InterPro" id="IPR012338">
    <property type="entry name" value="Beta-lactam/transpept-like"/>
</dbReference>
<reference evidence="5" key="2">
    <citation type="submission" date="2022-09" db="EMBL/GenBank/DDBJ databases">
        <title>Draft genome sequence of Coprococcus comes strain 31264.</title>
        <authorList>
            <person name="Atsushi H."/>
            <person name="Moriya O."/>
            <person name="Mitsuo S."/>
        </authorList>
    </citation>
    <scope>NUCLEOTIDE SEQUENCE</scope>
    <source>
        <strain evidence="5">JCM 31264</strain>
    </source>
</reference>
<dbReference type="Pfam" id="PF00905">
    <property type="entry name" value="Transpeptidase"/>
    <property type="match status" value="1"/>
</dbReference>
<dbReference type="Pfam" id="PF21922">
    <property type="entry name" value="PBP_dimer_2"/>
    <property type="match status" value="1"/>
</dbReference>
<dbReference type="EMBL" id="BSCI01000007">
    <property type="protein sequence ID" value="GLG86826.1"/>
    <property type="molecule type" value="Genomic_DNA"/>
</dbReference>
<accession>A0A173Z3E7</accession>
<dbReference type="Proteomes" id="UP000095362">
    <property type="component" value="Unassembled WGS sequence"/>
</dbReference>
<dbReference type="Proteomes" id="UP001145109">
    <property type="component" value="Unassembled WGS sequence"/>
</dbReference>
<feature type="domain" description="Penicillin binding protein A dimerisation" evidence="3">
    <location>
        <begin position="53"/>
        <end position="132"/>
    </location>
</feature>
<feature type="transmembrane region" description="Helical" evidence="1">
    <location>
        <begin position="9"/>
        <end position="29"/>
    </location>
</feature>
<reference evidence="4 6" key="1">
    <citation type="submission" date="2015-09" db="EMBL/GenBank/DDBJ databases">
        <authorList>
            <consortium name="Pathogen Informatics"/>
        </authorList>
    </citation>
    <scope>NUCLEOTIDE SEQUENCE [LARGE SCALE GENOMIC DNA]</scope>
    <source>
        <strain evidence="4 6">2789STDY5834866</strain>
    </source>
</reference>
<dbReference type="EMBL" id="CYZK01000003">
    <property type="protein sequence ID" value="CUN70972.1"/>
    <property type="molecule type" value="Genomic_DNA"/>
</dbReference>
<dbReference type="AlphaFoldDB" id="A0A173Z3E7"/>
<dbReference type="GO" id="GO:0008658">
    <property type="term" value="F:penicillin binding"/>
    <property type="evidence" value="ECO:0007669"/>
    <property type="project" value="InterPro"/>
</dbReference>
<organism evidence="4 6">
    <name type="scientific">Coprococcus comes</name>
    <dbReference type="NCBI Taxonomy" id="410072"/>
    <lineage>
        <taxon>Bacteria</taxon>
        <taxon>Bacillati</taxon>
        <taxon>Bacillota</taxon>
        <taxon>Clostridia</taxon>
        <taxon>Lachnospirales</taxon>
        <taxon>Lachnospiraceae</taxon>
        <taxon>Coprococcus</taxon>
    </lineage>
</organism>
<dbReference type="PANTHER" id="PTHR30627">
    <property type="entry name" value="PEPTIDOGLYCAN D,D-TRANSPEPTIDASE"/>
    <property type="match status" value="1"/>
</dbReference>
<evidence type="ECO:0000313" key="4">
    <source>
        <dbReference type="EMBL" id="CUN70972.1"/>
    </source>
</evidence>
<evidence type="ECO:0000313" key="6">
    <source>
        <dbReference type="Proteomes" id="UP000095362"/>
    </source>
</evidence>
<name>A0A173Z3E7_9FIRM</name>
<feature type="domain" description="Penicillin-binding protein transpeptidase" evidence="2">
    <location>
        <begin position="153"/>
        <end position="460"/>
    </location>
</feature>
<evidence type="ECO:0000256" key="1">
    <source>
        <dbReference type="SAM" id="Phobius"/>
    </source>
</evidence>
<keyword evidence="1" id="KW-0812">Transmembrane</keyword>
<keyword evidence="1" id="KW-0472">Membrane</keyword>
<dbReference type="InterPro" id="IPR001460">
    <property type="entry name" value="PCN-bd_Tpept"/>
</dbReference>
<dbReference type="PANTHER" id="PTHR30627:SF24">
    <property type="entry name" value="PENICILLIN-BINDING PROTEIN 4B"/>
    <property type="match status" value="1"/>
</dbReference>